<dbReference type="PANTHER" id="PTHR43409:SF15">
    <property type="entry name" value="PUTATIVE-RELATED"/>
    <property type="match status" value="1"/>
</dbReference>
<evidence type="ECO:0000259" key="7">
    <source>
        <dbReference type="PROSITE" id="PS51918"/>
    </source>
</evidence>
<evidence type="ECO:0000256" key="5">
    <source>
        <dbReference type="ARBA" id="ARBA00023014"/>
    </source>
</evidence>
<comment type="cofactor">
    <cofactor evidence="1">
        <name>[4Fe-4S] cluster</name>
        <dbReference type="ChEBI" id="CHEBI:49883"/>
    </cofactor>
</comment>
<dbReference type="OrthoDB" id="9804952at2"/>
<dbReference type="InterPro" id="IPR051198">
    <property type="entry name" value="BchE-like"/>
</dbReference>
<dbReference type="GO" id="GO:0051536">
    <property type="term" value="F:iron-sulfur cluster binding"/>
    <property type="evidence" value="ECO:0007669"/>
    <property type="project" value="UniProtKB-KW"/>
</dbReference>
<keyword evidence="6" id="KW-0812">Transmembrane</keyword>
<keyword evidence="5" id="KW-0411">Iron-sulfur</keyword>
<dbReference type="PROSITE" id="PS51918">
    <property type="entry name" value="RADICAL_SAM"/>
    <property type="match status" value="1"/>
</dbReference>
<evidence type="ECO:0000256" key="3">
    <source>
        <dbReference type="ARBA" id="ARBA00022723"/>
    </source>
</evidence>
<keyword evidence="2" id="KW-0949">S-adenosyl-L-methionine</keyword>
<name>A0A075WTU7_9BACT</name>
<dbReference type="GO" id="GO:0046872">
    <property type="term" value="F:metal ion binding"/>
    <property type="evidence" value="ECO:0007669"/>
    <property type="project" value="UniProtKB-KW"/>
</dbReference>
<dbReference type="KEGG" id="tcm:HL41_05785"/>
<dbReference type="EMBL" id="CP008796">
    <property type="protein sequence ID" value="AIH04296.1"/>
    <property type="molecule type" value="Genomic_DNA"/>
</dbReference>
<feature type="transmembrane region" description="Helical" evidence="6">
    <location>
        <begin position="107"/>
        <end position="129"/>
    </location>
</feature>
<gene>
    <name evidence="8" type="ORF">HL41_05785</name>
</gene>
<dbReference type="Pfam" id="PF04055">
    <property type="entry name" value="Radical_SAM"/>
    <property type="match status" value="1"/>
</dbReference>
<organism evidence="8 9">
    <name type="scientific">Thermodesulfobacterium commune DSM 2178</name>
    <dbReference type="NCBI Taxonomy" id="289377"/>
    <lineage>
        <taxon>Bacteria</taxon>
        <taxon>Pseudomonadati</taxon>
        <taxon>Thermodesulfobacteriota</taxon>
        <taxon>Thermodesulfobacteria</taxon>
        <taxon>Thermodesulfobacteriales</taxon>
        <taxon>Thermodesulfobacteriaceae</taxon>
        <taxon>Thermodesulfobacterium</taxon>
    </lineage>
</organism>
<keyword evidence="6" id="KW-1133">Transmembrane helix</keyword>
<proteinExistence type="predicted"/>
<evidence type="ECO:0000256" key="4">
    <source>
        <dbReference type="ARBA" id="ARBA00023004"/>
    </source>
</evidence>
<dbReference type="HOGENOM" id="CLU_021572_4_3_0"/>
<dbReference type="AlphaFoldDB" id="A0A075WTU7"/>
<keyword evidence="4" id="KW-0408">Iron</keyword>
<dbReference type="InterPro" id="IPR007197">
    <property type="entry name" value="rSAM"/>
</dbReference>
<dbReference type="SUPFAM" id="SSF102114">
    <property type="entry name" value="Radical SAM enzymes"/>
    <property type="match status" value="1"/>
</dbReference>
<dbReference type="InterPro" id="IPR006638">
    <property type="entry name" value="Elp3/MiaA/NifB-like_rSAM"/>
</dbReference>
<dbReference type="Gene3D" id="3.80.30.20">
    <property type="entry name" value="tm_1862 like domain"/>
    <property type="match status" value="1"/>
</dbReference>
<evidence type="ECO:0000313" key="9">
    <source>
        <dbReference type="Proteomes" id="UP000028481"/>
    </source>
</evidence>
<keyword evidence="3" id="KW-0479">Metal-binding</keyword>
<dbReference type="CDD" id="cd01335">
    <property type="entry name" value="Radical_SAM"/>
    <property type="match status" value="1"/>
</dbReference>
<evidence type="ECO:0000256" key="2">
    <source>
        <dbReference type="ARBA" id="ARBA00022691"/>
    </source>
</evidence>
<evidence type="ECO:0000256" key="6">
    <source>
        <dbReference type="SAM" id="Phobius"/>
    </source>
</evidence>
<accession>A0A075WTU7</accession>
<dbReference type="PANTHER" id="PTHR43409">
    <property type="entry name" value="ANAEROBIC MAGNESIUM-PROTOPORPHYRIN IX MONOMETHYL ESTER CYCLASE-RELATED"/>
    <property type="match status" value="1"/>
</dbReference>
<dbReference type="Proteomes" id="UP000028481">
    <property type="component" value="Chromosome"/>
</dbReference>
<dbReference type="RefSeq" id="WP_038060208.1">
    <property type="nucleotide sequence ID" value="NZ_CP008796.1"/>
</dbReference>
<dbReference type="GO" id="GO:0003824">
    <property type="term" value="F:catalytic activity"/>
    <property type="evidence" value="ECO:0007669"/>
    <property type="project" value="InterPro"/>
</dbReference>
<dbReference type="eggNOG" id="COG1032">
    <property type="taxonomic scope" value="Bacteria"/>
</dbReference>
<dbReference type="SFLD" id="SFLDS00029">
    <property type="entry name" value="Radical_SAM"/>
    <property type="match status" value="1"/>
</dbReference>
<dbReference type="SFLD" id="SFLDG01082">
    <property type="entry name" value="B12-binding_domain_containing"/>
    <property type="match status" value="1"/>
</dbReference>
<dbReference type="STRING" id="289377.HL41_05785"/>
<dbReference type="InterPro" id="IPR058240">
    <property type="entry name" value="rSAM_sf"/>
</dbReference>
<keyword evidence="6" id="KW-0472">Membrane</keyword>
<protein>
    <recommendedName>
        <fullName evidence="7">Radical SAM core domain-containing protein</fullName>
    </recommendedName>
</protein>
<keyword evidence="9" id="KW-1185">Reference proteome</keyword>
<reference evidence="8 9" key="1">
    <citation type="journal article" date="2015" name="Genome Announc.">
        <title>Genome Sequence of a Sulfate-Reducing Thermophilic Bacterium, Thermodesulfobacterium commune DSM 2178T (Phylum Thermodesulfobacteria).</title>
        <authorList>
            <person name="Bhatnagar S."/>
            <person name="Badger J.H."/>
            <person name="Madupu R."/>
            <person name="Khouri H.M."/>
            <person name="O'Connor E.M."/>
            <person name="Robb F.T."/>
            <person name="Ward N.L."/>
            <person name="Eisen J.A."/>
        </authorList>
    </citation>
    <scope>NUCLEOTIDE SEQUENCE [LARGE SCALE GENOMIC DNA]</scope>
    <source>
        <strain evidence="8 9">DSM 2178</strain>
    </source>
</reference>
<dbReference type="SMART" id="SM00729">
    <property type="entry name" value="Elp3"/>
    <property type="match status" value="1"/>
</dbReference>
<evidence type="ECO:0000313" key="8">
    <source>
        <dbReference type="EMBL" id="AIH04296.1"/>
    </source>
</evidence>
<dbReference type="InterPro" id="IPR023404">
    <property type="entry name" value="rSAM_horseshoe"/>
</dbReference>
<sequence>MEVDFLFINPWIYDFSAYDFWLKPYGLLYIGGKLRKLGYKIYYLDLLDPFAEELPKLPKRRDFGTGHFYKQPVPKPYFFQDVPRRFYRYGLPFETFKHKVSRLKFKAVFITTTLTYWYPGLFCLIDFFAKNYPQTPIYIGGIYAKLCKDHLLHFLSHYPDTKTVVVTQEEEEFLAEVQKEFLPSGPAFIHDYPVFDLQTRIPYVIIMSSIGCPFNCPYCASKRLYPYYKERSPEGLWEEVIFWHKTYGVKDFAFYDDALLFNFEKKLRPFLEKVIDSKLNIRFHTPNAVHARFIDKEVALLLKQAGFKTIRLGLERVENRFDHKVTLEEFIEAVSYLKQAGFTAKELGAYVLYGIPEENFREVEKALFFLEKIGVSPYLAEFSPIPGTPFFEMAKTYSRYPIEDDPIFHNNSVFPALKNPVWEDIERIKNLARTIRHRLSTV</sequence>
<dbReference type="PaxDb" id="289377-HL41_05785"/>
<dbReference type="GO" id="GO:0005829">
    <property type="term" value="C:cytosol"/>
    <property type="evidence" value="ECO:0007669"/>
    <property type="project" value="TreeGrafter"/>
</dbReference>
<feature type="domain" description="Radical SAM core" evidence="7">
    <location>
        <begin position="198"/>
        <end position="424"/>
    </location>
</feature>
<evidence type="ECO:0000256" key="1">
    <source>
        <dbReference type="ARBA" id="ARBA00001966"/>
    </source>
</evidence>